<dbReference type="PRINTS" id="PR00080">
    <property type="entry name" value="SDRFAMILY"/>
</dbReference>
<dbReference type="CDD" id="cd05374">
    <property type="entry name" value="17beta-HSD-like_SDR_c"/>
    <property type="match status" value="1"/>
</dbReference>
<name>A0A1C5HHN7_9ACTN</name>
<accession>A0A1C5HHN7</accession>
<keyword evidence="6" id="KW-1185">Reference proteome</keyword>
<dbReference type="FunFam" id="3.40.50.720:FF:000084">
    <property type="entry name" value="Short-chain dehydrogenase reductase"/>
    <property type="match status" value="1"/>
</dbReference>
<dbReference type="InterPro" id="IPR051911">
    <property type="entry name" value="SDR_oxidoreductase"/>
</dbReference>
<dbReference type="AlphaFoldDB" id="A0A1C5HHN7"/>
<dbReference type="InterPro" id="IPR057326">
    <property type="entry name" value="KR_dom"/>
</dbReference>
<dbReference type="InterPro" id="IPR002347">
    <property type="entry name" value="SDR_fam"/>
</dbReference>
<dbReference type="InterPro" id="IPR020904">
    <property type="entry name" value="Sc_DH/Rdtase_CS"/>
</dbReference>
<evidence type="ECO:0000313" key="6">
    <source>
        <dbReference type="Proteomes" id="UP000198217"/>
    </source>
</evidence>
<dbReference type="EMBL" id="LT607750">
    <property type="protein sequence ID" value="SCG45494.1"/>
    <property type="molecule type" value="Genomic_DNA"/>
</dbReference>
<dbReference type="Proteomes" id="UP000198217">
    <property type="component" value="Chromosome I"/>
</dbReference>
<dbReference type="PANTHER" id="PTHR43976">
    <property type="entry name" value="SHORT CHAIN DEHYDROGENASE"/>
    <property type="match status" value="1"/>
</dbReference>
<evidence type="ECO:0000256" key="3">
    <source>
        <dbReference type="RuleBase" id="RU000363"/>
    </source>
</evidence>
<comment type="similarity">
    <text evidence="1 3">Belongs to the short-chain dehydrogenases/reductases (SDR) family.</text>
</comment>
<dbReference type="Gene3D" id="3.40.50.720">
    <property type="entry name" value="NAD(P)-binding Rossmann-like Domain"/>
    <property type="match status" value="1"/>
</dbReference>
<evidence type="ECO:0000259" key="4">
    <source>
        <dbReference type="SMART" id="SM00822"/>
    </source>
</evidence>
<organism evidence="5 6">
    <name type="scientific">Micromonospora echinaurantiaca</name>
    <dbReference type="NCBI Taxonomy" id="47857"/>
    <lineage>
        <taxon>Bacteria</taxon>
        <taxon>Bacillati</taxon>
        <taxon>Actinomycetota</taxon>
        <taxon>Actinomycetes</taxon>
        <taxon>Micromonosporales</taxon>
        <taxon>Micromonosporaceae</taxon>
        <taxon>Micromonospora</taxon>
    </lineage>
</organism>
<dbReference type="SUPFAM" id="SSF51735">
    <property type="entry name" value="NAD(P)-binding Rossmann-fold domains"/>
    <property type="match status" value="1"/>
</dbReference>
<dbReference type="InterPro" id="IPR036291">
    <property type="entry name" value="NAD(P)-bd_dom_sf"/>
</dbReference>
<protein>
    <submittedName>
        <fullName evidence="5">Short-chain dehydrogenase</fullName>
    </submittedName>
</protein>
<sequence>MPYPTTGPATWFVTGASHGLGLELVQQLLRRGDNVAATTRSTERLIAALGSADTSRLLALRVNLADEKEVANAVAAAGDRFGGIDVVVNNAGYGLLGAVEEITDAEARELFDVQIFGAWNVLRAVLPGMRARRSGHVINISSILGLTTFPGWGAYCAAKYALEGLTGSLAAEVADFGVRVNLVEPGYLRTDFLRTHNLRLPARVADGYDAIREMTDAHLAMPGTQLGDPAKAAAAIITIARDGTAPLHQLLGSDSYTLASTAVEHLTGDIEAARQLATTTDIGQNA</sequence>
<gene>
    <name evidence="5" type="ORF">GA0070609_1637</name>
</gene>
<keyword evidence="2" id="KW-0560">Oxidoreductase</keyword>
<evidence type="ECO:0000313" key="5">
    <source>
        <dbReference type="EMBL" id="SCG45494.1"/>
    </source>
</evidence>
<dbReference type="Pfam" id="PF00106">
    <property type="entry name" value="adh_short"/>
    <property type="match status" value="1"/>
</dbReference>
<dbReference type="GO" id="GO:0016491">
    <property type="term" value="F:oxidoreductase activity"/>
    <property type="evidence" value="ECO:0007669"/>
    <property type="project" value="UniProtKB-KW"/>
</dbReference>
<dbReference type="PRINTS" id="PR00081">
    <property type="entry name" value="GDHRDH"/>
</dbReference>
<feature type="domain" description="Ketoreductase" evidence="4">
    <location>
        <begin position="9"/>
        <end position="186"/>
    </location>
</feature>
<evidence type="ECO:0000256" key="1">
    <source>
        <dbReference type="ARBA" id="ARBA00006484"/>
    </source>
</evidence>
<dbReference type="PROSITE" id="PS00061">
    <property type="entry name" value="ADH_SHORT"/>
    <property type="match status" value="1"/>
</dbReference>
<dbReference type="RefSeq" id="WP_088993242.1">
    <property type="nucleotide sequence ID" value="NZ_LT607750.1"/>
</dbReference>
<dbReference type="SMART" id="SM00822">
    <property type="entry name" value="PKS_KR"/>
    <property type="match status" value="1"/>
</dbReference>
<proteinExistence type="inferred from homology"/>
<dbReference type="PANTHER" id="PTHR43976:SF16">
    <property type="entry name" value="SHORT-CHAIN DEHYDROGENASE_REDUCTASE FAMILY PROTEIN"/>
    <property type="match status" value="1"/>
</dbReference>
<evidence type="ECO:0000256" key="2">
    <source>
        <dbReference type="ARBA" id="ARBA00023002"/>
    </source>
</evidence>
<reference evidence="5 6" key="1">
    <citation type="submission" date="2016-06" db="EMBL/GenBank/DDBJ databases">
        <authorList>
            <person name="Kjaerup R.B."/>
            <person name="Dalgaard T.S."/>
            <person name="Juul-Madsen H.R."/>
        </authorList>
    </citation>
    <scope>NUCLEOTIDE SEQUENCE [LARGE SCALE GENOMIC DNA]</scope>
    <source>
        <strain evidence="5 6">DSM 43904</strain>
    </source>
</reference>